<protein>
    <submittedName>
        <fullName evidence="1">Uncharacterized protein</fullName>
    </submittedName>
</protein>
<dbReference type="Proteomes" id="UP001549122">
    <property type="component" value="Unassembled WGS sequence"/>
</dbReference>
<dbReference type="InterPro" id="IPR047909">
    <property type="entry name" value="SPJ_0845-like_N"/>
</dbReference>
<dbReference type="NCBIfam" id="NF040897">
    <property type="entry name" value="SPJ_0845_Nterm"/>
    <property type="match status" value="1"/>
</dbReference>
<dbReference type="RefSeq" id="WP_354365535.1">
    <property type="nucleotide sequence ID" value="NZ_JBEPLO010000015.1"/>
</dbReference>
<organism evidence="1 2">
    <name type="scientific">Streptococcus rupicaprae</name>
    <dbReference type="NCBI Taxonomy" id="759619"/>
    <lineage>
        <taxon>Bacteria</taxon>
        <taxon>Bacillati</taxon>
        <taxon>Bacillota</taxon>
        <taxon>Bacilli</taxon>
        <taxon>Lactobacillales</taxon>
        <taxon>Streptococcaceae</taxon>
        <taxon>Streptococcus</taxon>
    </lineage>
</organism>
<evidence type="ECO:0000313" key="1">
    <source>
        <dbReference type="EMBL" id="MET3558389.1"/>
    </source>
</evidence>
<reference evidence="1 2" key="1">
    <citation type="submission" date="2024-06" db="EMBL/GenBank/DDBJ databases">
        <title>Genomic Encyclopedia of Type Strains, Phase IV (KMG-IV): sequencing the most valuable type-strain genomes for metagenomic binning, comparative biology and taxonomic classification.</title>
        <authorList>
            <person name="Goeker M."/>
        </authorList>
    </citation>
    <scope>NUCLEOTIDE SEQUENCE [LARGE SCALE GENOMIC DNA]</scope>
    <source>
        <strain evidence="1 2">DSM 28303</strain>
    </source>
</reference>
<name>A0ABV2FIJ1_9STRE</name>
<dbReference type="EMBL" id="JBEPLO010000015">
    <property type="protein sequence ID" value="MET3558389.1"/>
    <property type="molecule type" value="Genomic_DNA"/>
</dbReference>
<comment type="caution">
    <text evidence="1">The sequence shown here is derived from an EMBL/GenBank/DDBJ whole genome shotgun (WGS) entry which is preliminary data.</text>
</comment>
<keyword evidence="2" id="KW-1185">Reference proteome</keyword>
<proteinExistence type="predicted"/>
<sequence length="45" mass="5277">MPVTYHKQDEWDKLFEKFAKFDELEAITFPDPEASELSPSDTEDV</sequence>
<evidence type="ECO:0000313" key="2">
    <source>
        <dbReference type="Proteomes" id="UP001549122"/>
    </source>
</evidence>
<gene>
    <name evidence="1" type="ORF">ABID29_001512</name>
</gene>
<accession>A0ABV2FIJ1</accession>